<comment type="catalytic activity">
    <reaction evidence="1">
        <text>S-ubiquitinyl-[E2 ubiquitin-conjugating enzyme]-L-cysteine + [acceptor protein]-L-lysine = [E2 ubiquitin-conjugating enzyme]-L-cysteine + N(6)-ubiquitinyl-[acceptor protein]-L-lysine.</text>
        <dbReference type="EC" id="2.3.2.27"/>
    </reaction>
</comment>
<dbReference type="PROSITE" id="PS51698">
    <property type="entry name" value="U_BOX"/>
    <property type="match status" value="1"/>
</dbReference>
<proteinExistence type="predicted"/>
<evidence type="ECO:0000256" key="3">
    <source>
        <dbReference type="ARBA" id="ARBA00012483"/>
    </source>
</evidence>
<evidence type="ECO:0000313" key="8">
    <source>
        <dbReference type="EMBL" id="KAK4410269.1"/>
    </source>
</evidence>
<dbReference type="Proteomes" id="UP001289374">
    <property type="component" value="Unassembled WGS sequence"/>
</dbReference>
<dbReference type="GO" id="GO:0061630">
    <property type="term" value="F:ubiquitin protein ligase activity"/>
    <property type="evidence" value="ECO:0007669"/>
    <property type="project" value="UniProtKB-EC"/>
</dbReference>
<evidence type="ECO:0000259" key="7">
    <source>
        <dbReference type="PROSITE" id="PS51698"/>
    </source>
</evidence>
<comment type="pathway">
    <text evidence="2">Protein modification; protein ubiquitination.</text>
</comment>
<comment type="caution">
    <text evidence="8">The sequence shown here is derived from an EMBL/GenBank/DDBJ whole genome shotgun (WGS) entry which is preliminary data.</text>
</comment>
<reference evidence="8" key="1">
    <citation type="submission" date="2020-06" db="EMBL/GenBank/DDBJ databases">
        <authorList>
            <person name="Li T."/>
            <person name="Hu X."/>
            <person name="Zhang T."/>
            <person name="Song X."/>
            <person name="Zhang H."/>
            <person name="Dai N."/>
            <person name="Sheng W."/>
            <person name="Hou X."/>
            <person name="Wei L."/>
        </authorList>
    </citation>
    <scope>NUCLEOTIDE SEQUENCE</scope>
    <source>
        <strain evidence="8">K16</strain>
        <tissue evidence="8">Leaf</tissue>
    </source>
</reference>
<dbReference type="AlphaFoldDB" id="A0AAE2C5Z3"/>
<evidence type="ECO:0000256" key="1">
    <source>
        <dbReference type="ARBA" id="ARBA00000900"/>
    </source>
</evidence>
<dbReference type="Gene3D" id="3.30.40.10">
    <property type="entry name" value="Zinc/RING finger domain, C3HC4 (zinc finger)"/>
    <property type="match status" value="1"/>
</dbReference>
<dbReference type="InterPro" id="IPR003613">
    <property type="entry name" value="Ubox_domain"/>
</dbReference>
<reference evidence="8" key="2">
    <citation type="journal article" date="2024" name="Plant">
        <title>Genomic evolution and insights into agronomic trait innovations of Sesamum species.</title>
        <authorList>
            <person name="Miao H."/>
            <person name="Wang L."/>
            <person name="Qu L."/>
            <person name="Liu H."/>
            <person name="Sun Y."/>
            <person name="Le M."/>
            <person name="Wang Q."/>
            <person name="Wei S."/>
            <person name="Zheng Y."/>
            <person name="Lin W."/>
            <person name="Duan Y."/>
            <person name="Cao H."/>
            <person name="Xiong S."/>
            <person name="Wang X."/>
            <person name="Wei L."/>
            <person name="Li C."/>
            <person name="Ma Q."/>
            <person name="Ju M."/>
            <person name="Zhao R."/>
            <person name="Li G."/>
            <person name="Mu C."/>
            <person name="Tian Q."/>
            <person name="Mei H."/>
            <person name="Zhang T."/>
            <person name="Gao T."/>
            <person name="Zhang H."/>
        </authorList>
    </citation>
    <scope>NUCLEOTIDE SEQUENCE</scope>
    <source>
        <strain evidence="8">K16</strain>
    </source>
</reference>
<protein>
    <recommendedName>
        <fullName evidence="3">RING-type E3 ubiquitin transferase</fullName>
        <ecNumber evidence="3">2.3.2.27</ecNumber>
    </recommendedName>
</protein>
<dbReference type="SUPFAM" id="SSF48371">
    <property type="entry name" value="ARM repeat"/>
    <property type="match status" value="1"/>
</dbReference>
<dbReference type="Pfam" id="PF04564">
    <property type="entry name" value="U-box"/>
    <property type="match status" value="1"/>
</dbReference>
<feature type="region of interest" description="Disordered" evidence="6">
    <location>
        <begin position="743"/>
        <end position="786"/>
    </location>
</feature>
<feature type="compositionally biased region" description="Polar residues" evidence="6">
    <location>
        <begin position="743"/>
        <end position="755"/>
    </location>
</feature>
<evidence type="ECO:0000313" key="9">
    <source>
        <dbReference type="Proteomes" id="UP001289374"/>
    </source>
</evidence>
<dbReference type="InterPro" id="IPR013083">
    <property type="entry name" value="Znf_RING/FYVE/PHD"/>
</dbReference>
<evidence type="ECO:0000256" key="2">
    <source>
        <dbReference type="ARBA" id="ARBA00004906"/>
    </source>
</evidence>
<gene>
    <name evidence="8" type="ORF">Sango_0099900</name>
</gene>
<sequence length="786" mass="88128">MSPKLWKDGHQLEPLRYNYYLLVSLYIPVRTLAILTSARFKVKRNGSAKWLNTSVGQRTIFWLFPDDDDVGFLYILILGARAQMCSELLKVVVRVSKVFPEIEAARPRCSSGLEALCLLNNGIAKAKSLLQHCSESSALYLALTGDAILSRCKKSRNLLEQSLSQIQNMVPVMLAAKISGIIADLRSAVFWLDPSEEEAGKVLRELLHRYGSTLDSTEEAALAAVHTVSALLHISSQKALLIEKRSIRKLLEKFGESEPSKRKILSFFLNFLNKYGKIIVKEPKHNDSSEREDPYPFERPYDLSGEVELRANYRSNAQIDMLSRPVPPLEFICPLSSRLMYDPVVIASGQTYERMWIQKWLDEGHDTCPKTNRKLNHLSFTSNTGIKDLIMKWCSTHGVSIPDPEIQQTLVKSWETSMNSIASLSSSMNDLYLPLDLSNTSLGSNQGSDLYKNIGDDEKPSRQIDMEEFSRLPWDSQCIAVEDVKKLLKHNDKSWSVIPSEKFIPLILGFLKDAHDLHDVEAQMTGCLLLFEFVHKNRNSISYMKEDAYDLLASFLDTEVSKQALAILEELSFDQHCGRRIAASGAFIGILNILDSRIQELLEPALKILCNLSSNGDVDAFIIPSMFIPKLVPLFVDNTLSTYCITILKNLCENEDGRMSVAETDGCIASISKLLEKDSHEDQEHAVSVLLSLCSQRVEYCHLVMDEGVIPGLVSLSINGNKKAKAMAMELLRILKEELNARGESSQAVVSTDSTKQQKDKNPPKAPGLFGRFFSKPSALAARKKK</sequence>
<dbReference type="InterPro" id="IPR058678">
    <property type="entry name" value="ARM_PUB"/>
</dbReference>
<feature type="domain" description="U-box" evidence="7">
    <location>
        <begin position="326"/>
        <end position="400"/>
    </location>
</feature>
<dbReference type="EMBL" id="JACGWL010000001">
    <property type="protein sequence ID" value="KAK4410269.1"/>
    <property type="molecule type" value="Genomic_DNA"/>
</dbReference>
<dbReference type="PANTHER" id="PTHR23315:SF240">
    <property type="entry name" value="U-BOX DOMAIN-CONTAINING PROTEIN 5"/>
    <property type="match status" value="1"/>
</dbReference>
<dbReference type="SMART" id="SM00504">
    <property type="entry name" value="Ubox"/>
    <property type="match status" value="1"/>
</dbReference>
<dbReference type="InterPro" id="IPR045210">
    <property type="entry name" value="RING-Ubox_PUB"/>
</dbReference>
<dbReference type="Gene3D" id="1.25.10.10">
    <property type="entry name" value="Leucine-rich Repeat Variant"/>
    <property type="match status" value="1"/>
</dbReference>
<evidence type="ECO:0000256" key="5">
    <source>
        <dbReference type="ARBA" id="ARBA00022786"/>
    </source>
</evidence>
<dbReference type="EC" id="2.3.2.27" evidence="3"/>
<dbReference type="SUPFAM" id="SSF57850">
    <property type="entry name" value="RING/U-box"/>
    <property type="match status" value="1"/>
</dbReference>
<dbReference type="InterPro" id="IPR011989">
    <property type="entry name" value="ARM-like"/>
</dbReference>
<keyword evidence="9" id="KW-1185">Reference proteome</keyword>
<dbReference type="PANTHER" id="PTHR23315">
    <property type="entry name" value="U BOX DOMAIN-CONTAINING"/>
    <property type="match status" value="1"/>
</dbReference>
<evidence type="ECO:0000256" key="4">
    <source>
        <dbReference type="ARBA" id="ARBA00022679"/>
    </source>
</evidence>
<keyword evidence="4" id="KW-0808">Transferase</keyword>
<name>A0AAE2C5Z3_9LAMI</name>
<dbReference type="InterPro" id="IPR016024">
    <property type="entry name" value="ARM-type_fold"/>
</dbReference>
<dbReference type="GO" id="GO:0016567">
    <property type="term" value="P:protein ubiquitination"/>
    <property type="evidence" value="ECO:0007669"/>
    <property type="project" value="InterPro"/>
</dbReference>
<keyword evidence="5" id="KW-0833">Ubl conjugation pathway</keyword>
<organism evidence="8 9">
    <name type="scientific">Sesamum angolense</name>
    <dbReference type="NCBI Taxonomy" id="2727404"/>
    <lineage>
        <taxon>Eukaryota</taxon>
        <taxon>Viridiplantae</taxon>
        <taxon>Streptophyta</taxon>
        <taxon>Embryophyta</taxon>
        <taxon>Tracheophyta</taxon>
        <taxon>Spermatophyta</taxon>
        <taxon>Magnoliopsida</taxon>
        <taxon>eudicotyledons</taxon>
        <taxon>Gunneridae</taxon>
        <taxon>Pentapetalae</taxon>
        <taxon>asterids</taxon>
        <taxon>lamiids</taxon>
        <taxon>Lamiales</taxon>
        <taxon>Pedaliaceae</taxon>
        <taxon>Sesamum</taxon>
    </lineage>
</organism>
<dbReference type="Pfam" id="PF25598">
    <property type="entry name" value="ARM_PUB"/>
    <property type="match status" value="1"/>
</dbReference>
<dbReference type="CDD" id="cd16664">
    <property type="entry name" value="RING-Ubox_PUB"/>
    <property type="match status" value="1"/>
</dbReference>
<accession>A0AAE2C5Z3</accession>
<evidence type="ECO:0000256" key="6">
    <source>
        <dbReference type="SAM" id="MobiDB-lite"/>
    </source>
</evidence>